<feature type="coiled-coil region" evidence="1">
    <location>
        <begin position="1"/>
        <end position="35"/>
    </location>
</feature>
<keyword evidence="4" id="KW-1185">Reference proteome</keyword>
<evidence type="ECO:0000256" key="1">
    <source>
        <dbReference type="SAM" id="Coils"/>
    </source>
</evidence>
<dbReference type="Proteomes" id="UP000474757">
    <property type="component" value="Unassembled WGS sequence"/>
</dbReference>
<name>A0A6B2K2Z0_9RHOB</name>
<dbReference type="InterPro" id="IPR007236">
    <property type="entry name" value="SlyX"/>
</dbReference>
<comment type="caution">
    <text evidence="3">The sequence shown here is derived from an EMBL/GenBank/DDBJ whole genome shotgun (WGS) entry which is preliminary data.</text>
</comment>
<evidence type="ECO:0000313" key="4">
    <source>
        <dbReference type="Proteomes" id="UP000474757"/>
    </source>
</evidence>
<protein>
    <submittedName>
        <fullName evidence="3">SlyX family protein</fullName>
    </submittedName>
</protein>
<dbReference type="RefSeq" id="WP_163894841.1">
    <property type="nucleotide sequence ID" value="NZ_JAAFYS010000003.1"/>
</dbReference>
<evidence type="ECO:0000313" key="3">
    <source>
        <dbReference type="EMBL" id="NDV02162.1"/>
    </source>
</evidence>
<dbReference type="AlphaFoldDB" id="A0A6B2K2Z0"/>
<organism evidence="3 4">
    <name type="scientific">Pseudoroseicyclus tamaricis</name>
    <dbReference type="NCBI Taxonomy" id="2705421"/>
    <lineage>
        <taxon>Bacteria</taxon>
        <taxon>Pseudomonadati</taxon>
        <taxon>Pseudomonadota</taxon>
        <taxon>Alphaproteobacteria</taxon>
        <taxon>Rhodobacterales</taxon>
        <taxon>Paracoccaceae</taxon>
        <taxon>Pseudoroseicyclus</taxon>
    </lineage>
</organism>
<feature type="region of interest" description="Disordered" evidence="2">
    <location>
        <begin position="43"/>
        <end position="62"/>
    </location>
</feature>
<accession>A0A6B2K2Z0</accession>
<proteinExistence type="predicted"/>
<evidence type="ECO:0000256" key="2">
    <source>
        <dbReference type="SAM" id="MobiDB-lite"/>
    </source>
</evidence>
<dbReference type="EMBL" id="JAAGAB010000003">
    <property type="protein sequence ID" value="NDV02162.1"/>
    <property type="molecule type" value="Genomic_DNA"/>
</dbReference>
<dbReference type="Pfam" id="PF04102">
    <property type="entry name" value="SlyX"/>
    <property type="match status" value="1"/>
</dbReference>
<reference evidence="3 4" key="1">
    <citation type="submission" date="2020-02" db="EMBL/GenBank/DDBJ databases">
        <title>Pseudoroseicyclus tamarix, sp. nov., isolated from offshore sediment of a Tamarix chinensis forest.</title>
        <authorList>
            <person name="Gai Y."/>
        </authorList>
    </citation>
    <scope>NUCLEOTIDE SEQUENCE [LARGE SCALE GENOMIC DNA]</scope>
    <source>
        <strain evidence="3 4">CLL3-39</strain>
    </source>
</reference>
<keyword evidence="1" id="KW-0175">Coiled coil</keyword>
<sequence length="62" mass="7251">MEELEERIAHLERANDDLSAEVARQARLVERLERRVGMLMEREVEREAAGQMPPADRPPPHY</sequence>
<gene>
    <name evidence="3" type="ORF">GZA08_14425</name>
</gene>